<organism evidence="6 7">
    <name type="scientific">Marasmiellus scandens</name>
    <dbReference type="NCBI Taxonomy" id="2682957"/>
    <lineage>
        <taxon>Eukaryota</taxon>
        <taxon>Fungi</taxon>
        <taxon>Dikarya</taxon>
        <taxon>Basidiomycota</taxon>
        <taxon>Agaricomycotina</taxon>
        <taxon>Agaricomycetes</taxon>
        <taxon>Agaricomycetidae</taxon>
        <taxon>Agaricales</taxon>
        <taxon>Marasmiineae</taxon>
        <taxon>Omphalotaceae</taxon>
        <taxon>Marasmiellus</taxon>
    </lineage>
</organism>
<reference evidence="6 7" key="1">
    <citation type="submission" date="2024-01" db="EMBL/GenBank/DDBJ databases">
        <title>A draft genome for the cacao thread blight pathogen Marasmiellus scandens.</title>
        <authorList>
            <person name="Baruah I.K."/>
            <person name="Leung J."/>
            <person name="Bukari Y."/>
            <person name="Amoako-Attah I."/>
            <person name="Meinhardt L.W."/>
            <person name="Bailey B.A."/>
            <person name="Cohen S.P."/>
        </authorList>
    </citation>
    <scope>NUCLEOTIDE SEQUENCE [LARGE SCALE GENOMIC DNA]</scope>
    <source>
        <strain evidence="6 7">GH-19</strain>
    </source>
</reference>
<feature type="transmembrane region" description="Helical" evidence="5">
    <location>
        <begin position="189"/>
        <end position="210"/>
    </location>
</feature>
<evidence type="ECO:0000256" key="4">
    <source>
        <dbReference type="ARBA" id="ARBA00023136"/>
    </source>
</evidence>
<accession>A0ABR1ITN1</accession>
<gene>
    <name evidence="6" type="ORF">VKT23_018377</name>
</gene>
<dbReference type="InterPro" id="IPR007269">
    <property type="entry name" value="ICMT_MeTrfase"/>
</dbReference>
<dbReference type="Gene3D" id="1.20.120.1630">
    <property type="match status" value="1"/>
</dbReference>
<keyword evidence="5" id="KW-0808">Transferase</keyword>
<sequence length="244" mass="27052">MSFYKLACCLVPVASVWIGMTPPSPPAQTKDRVTERYNFVTRITGPAANLPMVKLFLISVPTIEIFALLTHLLGSSNLNDGRNMILRDVSSTLMWTGKADALRMNVISHLGVFLLASGAFLRMQCYGALGKFFTFDIASFPDHKLVTSGPYSLVRHPAYTGTYCVGLGCYLFVFSKGSWVRESGVLDTVVGKIVLGGYAFAIFSGLVAMLRRTKIEDQLLKDKFGKEWEEWAKKVPYKLLPGIY</sequence>
<keyword evidence="5" id="KW-0256">Endoplasmic reticulum</keyword>
<evidence type="ECO:0000313" key="6">
    <source>
        <dbReference type="EMBL" id="KAK7437942.1"/>
    </source>
</evidence>
<protein>
    <recommendedName>
        <fullName evidence="5">Protein-S-isoprenylcysteine O-methyltransferase</fullName>
        <ecNumber evidence="5">2.1.1.100</ecNumber>
    </recommendedName>
</protein>
<dbReference type="EC" id="2.1.1.100" evidence="5"/>
<proteinExistence type="inferred from homology"/>
<name>A0ABR1ITN1_9AGAR</name>
<comment type="catalytic activity">
    <reaction evidence="5">
        <text>[protein]-C-terminal S-[(2E,6E)-farnesyl]-L-cysteine + S-adenosyl-L-methionine = [protein]-C-terminal S-[(2E,6E)-farnesyl]-L-cysteine methyl ester + S-adenosyl-L-homocysteine</text>
        <dbReference type="Rhea" id="RHEA:21672"/>
        <dbReference type="Rhea" id="RHEA-COMP:12125"/>
        <dbReference type="Rhea" id="RHEA-COMP:12126"/>
        <dbReference type="ChEBI" id="CHEBI:57856"/>
        <dbReference type="ChEBI" id="CHEBI:59789"/>
        <dbReference type="ChEBI" id="CHEBI:90510"/>
        <dbReference type="ChEBI" id="CHEBI:90511"/>
        <dbReference type="EC" id="2.1.1.100"/>
    </reaction>
</comment>
<keyword evidence="7" id="KW-1185">Reference proteome</keyword>
<evidence type="ECO:0000256" key="1">
    <source>
        <dbReference type="ARBA" id="ARBA00004141"/>
    </source>
</evidence>
<evidence type="ECO:0000313" key="7">
    <source>
        <dbReference type="Proteomes" id="UP001498398"/>
    </source>
</evidence>
<keyword evidence="2 5" id="KW-0812">Transmembrane</keyword>
<keyword evidence="5" id="KW-0489">Methyltransferase</keyword>
<keyword evidence="4 5" id="KW-0472">Membrane</keyword>
<evidence type="ECO:0000256" key="3">
    <source>
        <dbReference type="ARBA" id="ARBA00022989"/>
    </source>
</evidence>
<evidence type="ECO:0000256" key="5">
    <source>
        <dbReference type="RuleBase" id="RU362022"/>
    </source>
</evidence>
<dbReference type="Proteomes" id="UP001498398">
    <property type="component" value="Unassembled WGS sequence"/>
</dbReference>
<dbReference type="EMBL" id="JBANRG010000082">
    <property type="protein sequence ID" value="KAK7437942.1"/>
    <property type="molecule type" value="Genomic_DNA"/>
</dbReference>
<feature type="transmembrane region" description="Helical" evidence="5">
    <location>
        <begin position="102"/>
        <end position="121"/>
    </location>
</feature>
<feature type="transmembrane region" description="Helical" evidence="5">
    <location>
        <begin position="53"/>
        <end position="74"/>
    </location>
</feature>
<keyword evidence="5" id="KW-0949">S-adenosyl-L-methionine</keyword>
<comment type="similarity">
    <text evidence="5">Belongs to the class VI-like SAM-binding methyltransferase superfamily. Isoprenylcysteine carboxyl methyltransferase family.</text>
</comment>
<dbReference type="Pfam" id="PF04140">
    <property type="entry name" value="ICMT"/>
    <property type="match status" value="1"/>
</dbReference>
<comment type="caution">
    <text evidence="5">Lacks conserved residue(s) required for the propagation of feature annotation.</text>
</comment>
<dbReference type="PANTHER" id="PTHR12714:SF9">
    <property type="entry name" value="PROTEIN-S-ISOPRENYLCYSTEINE O-METHYLTRANSFERASE"/>
    <property type="match status" value="1"/>
</dbReference>
<evidence type="ECO:0000256" key="2">
    <source>
        <dbReference type="ARBA" id="ARBA00022692"/>
    </source>
</evidence>
<dbReference type="PANTHER" id="PTHR12714">
    <property type="entry name" value="PROTEIN-S ISOPRENYLCYSTEINE O-METHYLTRANSFERASE"/>
    <property type="match status" value="1"/>
</dbReference>
<comment type="subcellular location">
    <subcellularLocation>
        <location evidence="5">Endoplasmic reticulum membrane</location>
        <topology evidence="5">Multi-pass membrane protein</topology>
    </subcellularLocation>
    <subcellularLocation>
        <location evidence="1">Membrane</location>
        <topology evidence="1">Multi-pass membrane protein</topology>
    </subcellularLocation>
</comment>
<comment type="caution">
    <text evidence="6">The sequence shown here is derived from an EMBL/GenBank/DDBJ whole genome shotgun (WGS) entry which is preliminary data.</text>
</comment>
<keyword evidence="3 5" id="KW-1133">Transmembrane helix</keyword>